<keyword evidence="1" id="KW-0812">Transmembrane</keyword>
<feature type="transmembrane region" description="Helical" evidence="1">
    <location>
        <begin position="65"/>
        <end position="89"/>
    </location>
</feature>
<proteinExistence type="predicted"/>
<keyword evidence="1" id="KW-0472">Membrane</keyword>
<organism evidence="2 3">
    <name type="scientific">Pithovirus sibericum</name>
    <dbReference type="NCBI Taxonomy" id="1450746"/>
    <lineage>
        <taxon>Viruses</taxon>
        <taxon>Pithoviruses</taxon>
        <taxon>Orthopithovirinae</taxon>
        <taxon>Alphapithovirus</taxon>
        <taxon>Alphapithovirus sibericum</taxon>
    </lineage>
</organism>
<feature type="transmembrane region" description="Helical" evidence="1">
    <location>
        <begin position="109"/>
        <end position="130"/>
    </location>
</feature>
<evidence type="ECO:0000313" key="3">
    <source>
        <dbReference type="Proteomes" id="UP000202176"/>
    </source>
</evidence>
<accession>W5S6H4</accession>
<evidence type="ECO:0000256" key="1">
    <source>
        <dbReference type="SAM" id="Phobius"/>
    </source>
</evidence>
<feature type="transmembrane region" description="Helical" evidence="1">
    <location>
        <begin position="36"/>
        <end position="58"/>
    </location>
</feature>
<dbReference type="EMBL" id="KF740664">
    <property type="protein sequence ID" value="AHH01937.1"/>
    <property type="molecule type" value="Genomic_DNA"/>
</dbReference>
<gene>
    <name evidence="2" type="ORF">pv_371</name>
</gene>
<dbReference type="KEGG" id="vg:18266398"/>
<evidence type="ECO:0000313" key="2">
    <source>
        <dbReference type="EMBL" id="AHH01937.1"/>
    </source>
</evidence>
<sequence length="139" mass="14782">MSNVPTILSVVLSGAAGVFASMAWKDADGEARKWLGWGTFICFIPVLLLVIAIVLLLFTFGLSLFLLTLLGVASITLIIGAGFLIYGTILLASIEDRTSKQNSALRNAIIASSIAGVGALFIILSLLLRLSRSRQSSRK</sequence>
<reference evidence="2 3" key="1">
    <citation type="journal article" date="2014" name="Proc. Natl. Acad. Sci. U.S.A.">
        <title>Thirty-thousand-year-old distant relative of giant icosahedral DNA viruses with a pandoravirus morphology.</title>
        <authorList>
            <person name="Legendre M."/>
            <person name="Bartoli J."/>
            <person name="Shmakova L."/>
            <person name="Jeudy S."/>
            <person name="Labadie K."/>
            <person name="Adrait A."/>
            <person name="Lescot M."/>
            <person name="Poirot O."/>
            <person name="Bertaux L."/>
            <person name="Bruley C."/>
            <person name="Coute Y."/>
            <person name="Rivkina E."/>
            <person name="Abergel C."/>
            <person name="Claverie J.M."/>
        </authorList>
    </citation>
    <scope>NUCLEOTIDE SEQUENCE [LARGE SCALE GENOMIC DNA]</scope>
    <source>
        <strain evidence="2">P1084-T</strain>
    </source>
</reference>
<dbReference type="Proteomes" id="UP000202176">
    <property type="component" value="Segment"/>
</dbReference>
<keyword evidence="3" id="KW-1185">Reference proteome</keyword>
<name>W5S6H4_9VIRU</name>
<protein>
    <submittedName>
        <fullName evidence="2">Uncharacterized protein</fullName>
    </submittedName>
</protein>
<keyword evidence="1" id="KW-1133">Transmembrane helix</keyword>
<dbReference type="GeneID" id="18266398"/>
<dbReference type="RefSeq" id="YP_009001272.1">
    <property type="nucleotide sequence ID" value="NC_023423.1"/>
</dbReference>